<evidence type="ECO:0000313" key="4">
    <source>
        <dbReference type="EMBL" id="OHT21715.1"/>
    </source>
</evidence>
<gene>
    <name evidence="4" type="primary">hrp1</name>
    <name evidence="4" type="ORF">BHE75_03726</name>
</gene>
<dbReference type="SMART" id="SM00116">
    <property type="entry name" value="CBS"/>
    <property type="match status" value="2"/>
</dbReference>
<dbReference type="PROSITE" id="PS51371">
    <property type="entry name" value="CBS"/>
    <property type="match status" value="2"/>
</dbReference>
<evidence type="ECO:0000259" key="3">
    <source>
        <dbReference type="PROSITE" id="PS51371"/>
    </source>
</evidence>
<dbReference type="Proteomes" id="UP000179467">
    <property type="component" value="Unassembled WGS sequence"/>
</dbReference>
<dbReference type="Gene3D" id="3.10.580.10">
    <property type="entry name" value="CBS-domain"/>
    <property type="match status" value="1"/>
</dbReference>
<dbReference type="InterPro" id="IPR051257">
    <property type="entry name" value="Diverse_CBS-Domain"/>
</dbReference>
<dbReference type="SUPFAM" id="SSF54631">
    <property type="entry name" value="CBS-domain pair"/>
    <property type="match status" value="1"/>
</dbReference>
<comment type="caution">
    <text evidence="4">The sequence shown here is derived from an EMBL/GenBank/DDBJ whole genome shotgun (WGS) entry which is preliminary data.</text>
</comment>
<dbReference type="CDD" id="cd04586">
    <property type="entry name" value="CBS_pair_BON_assoc"/>
    <property type="match status" value="1"/>
</dbReference>
<sequence>MKASDVMSLGAATITHDASLAQAIRTMANHHISALPVVDRDGHLQGIISEGDFFRRDEQPTRLTALFGADANARVNALEARTVGEIMSRDPITIGSDASMEEAIELMEGHAVKRLPVVTDGRVVGLISRADVLHALVA</sequence>
<evidence type="ECO:0000256" key="2">
    <source>
        <dbReference type="PROSITE-ProRule" id="PRU00703"/>
    </source>
</evidence>
<reference evidence="4 5" key="1">
    <citation type="submission" date="2016-09" db="EMBL/GenBank/DDBJ databases">
        <title>Metabolic pathway, cell adaptation mechanisms and a novel monoxygenase revealed through proteogenomic-transcription analysis of a Sphingomonas haloaromaticamans strain degrading the fungicide ortho-phenylphenol.</title>
        <authorList>
            <person name="Perruchon C."/>
            <person name="Papadopoulou E.S."/>
            <person name="Rousidou C."/>
            <person name="Vasileiadis S."/>
            <person name="Tanou G."/>
            <person name="Amoutzias G."/>
            <person name="Molassiotis A."/>
            <person name="Karpouzas D.G."/>
        </authorList>
    </citation>
    <scope>NUCLEOTIDE SEQUENCE [LARGE SCALE GENOMIC DNA]</scope>
    <source>
        <strain evidence="4 5">P3</strain>
    </source>
</reference>
<dbReference type="InterPro" id="IPR000644">
    <property type="entry name" value="CBS_dom"/>
</dbReference>
<dbReference type="RefSeq" id="WP_084653313.1">
    <property type="nucleotide sequence ID" value="NZ_MIPT01000001.1"/>
</dbReference>
<name>A0A1S1HHK3_9SPHN</name>
<keyword evidence="5" id="KW-1185">Reference proteome</keyword>
<accession>A0A1S1HHK3</accession>
<dbReference type="PANTHER" id="PTHR43080">
    <property type="entry name" value="CBS DOMAIN-CONTAINING PROTEIN CBSX3, MITOCHONDRIAL"/>
    <property type="match status" value="1"/>
</dbReference>
<evidence type="ECO:0000256" key="1">
    <source>
        <dbReference type="ARBA" id="ARBA00023122"/>
    </source>
</evidence>
<proteinExistence type="predicted"/>
<dbReference type="InterPro" id="IPR046342">
    <property type="entry name" value="CBS_dom_sf"/>
</dbReference>
<feature type="domain" description="CBS" evidence="3">
    <location>
        <begin position="87"/>
        <end position="138"/>
    </location>
</feature>
<protein>
    <submittedName>
        <fullName evidence="4">Hypoxic response protein 1</fullName>
    </submittedName>
</protein>
<organism evidence="4 5">
    <name type="scientific">Edaphosphingomonas haloaromaticamans</name>
    <dbReference type="NCBI Taxonomy" id="653954"/>
    <lineage>
        <taxon>Bacteria</taxon>
        <taxon>Pseudomonadati</taxon>
        <taxon>Pseudomonadota</taxon>
        <taxon>Alphaproteobacteria</taxon>
        <taxon>Sphingomonadales</taxon>
        <taxon>Rhizorhabdaceae</taxon>
        <taxon>Edaphosphingomonas</taxon>
    </lineage>
</organism>
<dbReference type="OrthoDB" id="9762536at2"/>
<evidence type="ECO:0000313" key="5">
    <source>
        <dbReference type="Proteomes" id="UP000179467"/>
    </source>
</evidence>
<dbReference type="Pfam" id="PF00571">
    <property type="entry name" value="CBS"/>
    <property type="match status" value="2"/>
</dbReference>
<dbReference type="AlphaFoldDB" id="A0A1S1HHK3"/>
<dbReference type="PANTHER" id="PTHR43080:SF26">
    <property type="entry name" value="REGULATORY PROTEIN"/>
    <property type="match status" value="1"/>
</dbReference>
<keyword evidence="1 2" id="KW-0129">CBS domain</keyword>
<dbReference type="EMBL" id="MIPT01000001">
    <property type="protein sequence ID" value="OHT21715.1"/>
    <property type="molecule type" value="Genomic_DNA"/>
</dbReference>
<feature type="domain" description="CBS" evidence="3">
    <location>
        <begin position="7"/>
        <end position="63"/>
    </location>
</feature>